<organism evidence="2 3">
    <name type="scientific">Burkholderia ambifaria (strain MC40-6)</name>
    <dbReference type="NCBI Taxonomy" id="398577"/>
    <lineage>
        <taxon>Bacteria</taxon>
        <taxon>Pseudomonadati</taxon>
        <taxon>Pseudomonadota</taxon>
        <taxon>Betaproteobacteria</taxon>
        <taxon>Burkholderiales</taxon>
        <taxon>Burkholderiaceae</taxon>
        <taxon>Burkholderia</taxon>
        <taxon>Burkholderia cepacia complex</taxon>
    </lineage>
</organism>
<protein>
    <submittedName>
        <fullName evidence="2">Uncharacterized protein</fullName>
    </submittedName>
</protein>
<feature type="signal peptide" evidence="1">
    <location>
        <begin position="1"/>
        <end position="21"/>
    </location>
</feature>
<dbReference type="KEGG" id="bac:BamMC406_0412"/>
<reference evidence="3" key="1">
    <citation type="submission" date="2008-04" db="EMBL/GenBank/DDBJ databases">
        <title>Complete sequence of chromosome 1 of Burkholderia ambifaria MC40-6.</title>
        <authorList>
            <person name="Copeland A."/>
            <person name="Lucas S."/>
            <person name="Lapidus A."/>
            <person name="Glavina del Rio T."/>
            <person name="Dalin E."/>
            <person name="Tice H."/>
            <person name="Pitluck S."/>
            <person name="Chain P."/>
            <person name="Malfatti S."/>
            <person name="Shin M."/>
            <person name="Vergez L."/>
            <person name="Lang D."/>
            <person name="Schmutz J."/>
            <person name="Larimer F."/>
            <person name="Land M."/>
            <person name="Hauser L."/>
            <person name="Kyrpides N."/>
            <person name="Lykidis A."/>
            <person name="Ramette A."/>
            <person name="Konstantinidis K."/>
            <person name="Tiedje J."/>
            <person name="Richardson P."/>
        </authorList>
    </citation>
    <scope>NUCLEOTIDE SEQUENCE [LARGE SCALE GENOMIC DNA]</scope>
    <source>
        <strain evidence="3">MC40-6</strain>
    </source>
</reference>
<evidence type="ECO:0000313" key="2">
    <source>
        <dbReference type="EMBL" id="ACB62909.1"/>
    </source>
</evidence>
<proteinExistence type="predicted"/>
<sequence length="52" mass="5567" precursor="true">MLWRRSVLVAGLLAVALSSNGCGESEPTYSGISIMTRITITDAYGVQEVRHG</sequence>
<dbReference type="HOGENOM" id="CLU_3077536_0_0_4"/>
<evidence type="ECO:0000256" key="1">
    <source>
        <dbReference type="SAM" id="SignalP"/>
    </source>
</evidence>
<evidence type="ECO:0000313" key="3">
    <source>
        <dbReference type="Proteomes" id="UP000001680"/>
    </source>
</evidence>
<accession>B1YSA7</accession>
<dbReference type="Proteomes" id="UP000001680">
    <property type="component" value="Chromosome 1"/>
</dbReference>
<keyword evidence="1" id="KW-0732">Signal</keyword>
<name>B1YSA7_BURA4</name>
<feature type="chain" id="PRO_5002771080" evidence="1">
    <location>
        <begin position="22"/>
        <end position="52"/>
    </location>
</feature>
<dbReference type="EMBL" id="CP001025">
    <property type="protein sequence ID" value="ACB62909.1"/>
    <property type="molecule type" value="Genomic_DNA"/>
</dbReference>
<dbReference type="AlphaFoldDB" id="B1YSA7"/>
<gene>
    <name evidence="2" type="ordered locus">BamMC406_0412</name>
</gene>